<dbReference type="PANTHER" id="PTHR34606:SF15">
    <property type="entry name" value="BON DOMAIN-CONTAINING PROTEIN"/>
    <property type="match status" value="1"/>
</dbReference>
<comment type="caution">
    <text evidence="2">The sequence shown here is derived from an EMBL/GenBank/DDBJ whole genome shotgun (WGS) entry which is preliminary data.</text>
</comment>
<dbReference type="PANTHER" id="PTHR34606">
    <property type="entry name" value="BON DOMAIN-CONTAINING PROTEIN"/>
    <property type="match status" value="1"/>
</dbReference>
<accession>A0ABQ1J883</accession>
<dbReference type="Pfam" id="PF04972">
    <property type="entry name" value="BON"/>
    <property type="match status" value="2"/>
</dbReference>
<dbReference type="Proteomes" id="UP000603352">
    <property type="component" value="Unassembled WGS sequence"/>
</dbReference>
<evidence type="ECO:0000313" key="3">
    <source>
        <dbReference type="Proteomes" id="UP000603352"/>
    </source>
</evidence>
<dbReference type="Gene3D" id="3.30.1340.30">
    <property type="match status" value="1"/>
</dbReference>
<dbReference type="EMBL" id="BMDZ01000099">
    <property type="protein sequence ID" value="GGB61092.1"/>
    <property type="molecule type" value="Genomic_DNA"/>
</dbReference>
<reference evidence="3" key="1">
    <citation type="journal article" date="2019" name="Int. J. Syst. Evol. Microbiol.">
        <title>The Global Catalogue of Microorganisms (GCM) 10K type strain sequencing project: providing services to taxonomists for standard genome sequencing and annotation.</title>
        <authorList>
            <consortium name="The Broad Institute Genomics Platform"/>
            <consortium name="The Broad Institute Genome Sequencing Center for Infectious Disease"/>
            <person name="Wu L."/>
            <person name="Ma J."/>
        </authorList>
    </citation>
    <scope>NUCLEOTIDE SEQUENCE [LARGE SCALE GENOMIC DNA]</scope>
    <source>
        <strain evidence="3">CGMCC 1.10188</strain>
    </source>
</reference>
<feature type="domain" description="BON" evidence="1">
    <location>
        <begin position="138"/>
        <end position="206"/>
    </location>
</feature>
<feature type="domain" description="BON" evidence="1">
    <location>
        <begin position="60"/>
        <end position="129"/>
    </location>
</feature>
<organism evidence="2 3">
    <name type="scientific">Tistrella bauzanensis</name>
    <dbReference type="NCBI Taxonomy" id="657419"/>
    <lineage>
        <taxon>Bacteria</taxon>
        <taxon>Pseudomonadati</taxon>
        <taxon>Pseudomonadota</taxon>
        <taxon>Alphaproteobacteria</taxon>
        <taxon>Geminicoccales</taxon>
        <taxon>Geminicoccaceae</taxon>
        <taxon>Tistrella</taxon>
    </lineage>
</organism>
<sequence length="214" mass="22510">MTSELITGPPRHVRPWPLLALLSATAGLGLLQACVPAVATGGVTAVSAAADERGIGGVISDADIRAGIARRLFERQVDELYRPVHIQVNQGRVLLTGRVATPAWQAEAQAIAAGVPGVTAVMNEVRVAEAGDLGDYARDTWITTRLRAAVLADDTVNSFNYNIEVSGAVVYLIGLASSDAEHLRVVEIARGIPNVRRVVSHVQVKPAAPAGERS</sequence>
<dbReference type="InterPro" id="IPR007055">
    <property type="entry name" value="BON_dom"/>
</dbReference>
<evidence type="ECO:0000259" key="1">
    <source>
        <dbReference type="PROSITE" id="PS50914"/>
    </source>
</evidence>
<protein>
    <submittedName>
        <fullName evidence="2">Transporter</fullName>
    </submittedName>
</protein>
<dbReference type="RefSeq" id="WP_188582626.1">
    <property type="nucleotide sequence ID" value="NZ_BMDZ01000099.1"/>
</dbReference>
<proteinExistence type="predicted"/>
<keyword evidence="3" id="KW-1185">Reference proteome</keyword>
<dbReference type="InterPro" id="IPR051686">
    <property type="entry name" value="Lipoprotein_DolP"/>
</dbReference>
<name>A0ABQ1J883_9PROT</name>
<gene>
    <name evidence="2" type="ORF">GCM10011505_47230</name>
</gene>
<dbReference type="PROSITE" id="PS50914">
    <property type="entry name" value="BON"/>
    <property type="match status" value="2"/>
</dbReference>
<evidence type="ECO:0000313" key="2">
    <source>
        <dbReference type="EMBL" id="GGB61092.1"/>
    </source>
</evidence>